<gene>
    <name evidence="2" type="ORF">JBS370_LOCUS16566</name>
    <name evidence="1" type="ORF">ZHD862_LOCUS23448</name>
</gene>
<comment type="caution">
    <text evidence="2">The sequence shown here is derived from an EMBL/GenBank/DDBJ whole genome shotgun (WGS) entry which is preliminary data.</text>
</comment>
<dbReference type="Gene3D" id="1.10.606.10">
    <property type="entry name" value="Vanadium-containing Chloroperoxidase, domain 2"/>
    <property type="match status" value="1"/>
</dbReference>
<dbReference type="AlphaFoldDB" id="A0A819CRV8"/>
<evidence type="ECO:0000313" key="1">
    <source>
        <dbReference type="EMBL" id="CAF1212670.1"/>
    </source>
</evidence>
<reference evidence="2" key="1">
    <citation type="submission" date="2021-02" db="EMBL/GenBank/DDBJ databases">
        <authorList>
            <person name="Nowell W R."/>
        </authorList>
    </citation>
    <scope>NUCLEOTIDE SEQUENCE</scope>
</reference>
<dbReference type="InterPro" id="IPR016119">
    <property type="entry name" value="Br/Cl_peroxidase_C"/>
</dbReference>
<organism evidence="2 3">
    <name type="scientific">Rotaria sordida</name>
    <dbReference type="NCBI Taxonomy" id="392033"/>
    <lineage>
        <taxon>Eukaryota</taxon>
        <taxon>Metazoa</taxon>
        <taxon>Spiralia</taxon>
        <taxon>Gnathifera</taxon>
        <taxon>Rotifera</taxon>
        <taxon>Eurotatoria</taxon>
        <taxon>Bdelloidea</taxon>
        <taxon>Philodinida</taxon>
        <taxon>Philodinidae</taxon>
        <taxon>Rotaria</taxon>
    </lineage>
</organism>
<dbReference type="EMBL" id="CAJOBD010001677">
    <property type="protein sequence ID" value="CAF3822775.1"/>
    <property type="molecule type" value="Genomic_DNA"/>
</dbReference>
<dbReference type="Gene3D" id="1.20.144.10">
    <property type="entry name" value="Phosphatidic acid phosphatase type 2/haloperoxidase"/>
    <property type="match status" value="1"/>
</dbReference>
<dbReference type="PANTHER" id="PTHR34599:SF2">
    <property type="entry name" value="TRAF-TYPE DOMAIN-CONTAINING PROTEIN"/>
    <property type="match status" value="1"/>
</dbReference>
<sequence>MVSTTKCASFNRGTVLEEPTDSLIAELQSTPMDTVLFWNMVTLQACANDYDRSIAPVPDQIGPTATSRALAIIHGAMYESLTAFNRAFKPMWKSKNFPVLGDVSRESIVDVAIMESAYQTLSYFYPKQRPIFDAVRKVHLQQIASGYIRQADINKGIFAGKWIASFILNDRATDGSQQEKIYTPRMAPGYHQVDPTHPNQGFLGANWGSVKPFTLDFSSQYRPANITGDTPEARRNYLNSADYAIEFNEVRSFGSKTSTVRTEDQTQIAIAWAYDGAPKVGVPPRLYNQIVRLIAIQQNNTMEKNARLFALINYAMADAGIATWEAKYYYNYWRPIVAIRQAAEPSWAEPDWTPLGSPADGAGIDFTPPFPAFVSGHSTFGSACFEMLRLFYNRDNIDFQFQSDEYNGKTIDSNTKLPRPALTRAYNKEVSFRDKSIYPSHSSYQVLCSPSSIDRDLKIQHQDDCAQLEQQGESLVISDSIKTDIENISEGVTQTMDSLTPDHSFINTVSPHDTPYLWPAKHNPRHPRILNKGRAVYHWNQCKTQHSNKDLIDTIQISSYSLPVWADYQDFPILQFQVEPHAKILNSIPFSFRK</sequence>
<dbReference type="CDD" id="cd03398">
    <property type="entry name" value="PAP2_haloperoxidase"/>
    <property type="match status" value="1"/>
</dbReference>
<dbReference type="PANTHER" id="PTHR34599">
    <property type="entry name" value="PEROXIDASE-RELATED"/>
    <property type="match status" value="1"/>
</dbReference>
<dbReference type="InterPro" id="IPR036938">
    <property type="entry name" value="PAP2/HPO_sf"/>
</dbReference>
<protein>
    <submittedName>
        <fullName evidence="2">Uncharacterized protein</fullName>
    </submittedName>
</protein>
<dbReference type="SUPFAM" id="SSF48317">
    <property type="entry name" value="Acid phosphatase/Vanadium-dependent haloperoxidase"/>
    <property type="match status" value="1"/>
</dbReference>
<name>A0A819CRV8_9BILA</name>
<evidence type="ECO:0000313" key="2">
    <source>
        <dbReference type="EMBL" id="CAF3822775.1"/>
    </source>
</evidence>
<dbReference type="EMBL" id="CAJNOT010001526">
    <property type="protein sequence ID" value="CAF1212670.1"/>
    <property type="molecule type" value="Genomic_DNA"/>
</dbReference>
<dbReference type="GO" id="GO:0004601">
    <property type="term" value="F:peroxidase activity"/>
    <property type="evidence" value="ECO:0007669"/>
    <property type="project" value="InterPro"/>
</dbReference>
<dbReference type="InterPro" id="IPR052559">
    <property type="entry name" value="V-haloperoxidase"/>
</dbReference>
<dbReference type="Proteomes" id="UP000663836">
    <property type="component" value="Unassembled WGS sequence"/>
</dbReference>
<dbReference type="Proteomes" id="UP000663864">
    <property type="component" value="Unassembled WGS sequence"/>
</dbReference>
<accession>A0A819CRV8</accession>
<proteinExistence type="predicted"/>
<evidence type="ECO:0000313" key="3">
    <source>
        <dbReference type="Proteomes" id="UP000663836"/>
    </source>
</evidence>